<evidence type="ECO:0008006" key="3">
    <source>
        <dbReference type="Google" id="ProtNLM"/>
    </source>
</evidence>
<dbReference type="RefSeq" id="WP_184178785.1">
    <property type="nucleotide sequence ID" value="NZ_JACHGF010000013.1"/>
</dbReference>
<dbReference type="Proteomes" id="UP000557307">
    <property type="component" value="Unassembled WGS sequence"/>
</dbReference>
<reference evidence="1 2" key="1">
    <citation type="submission" date="2020-08" db="EMBL/GenBank/DDBJ databases">
        <title>Genomic Encyclopedia of Type Strains, Phase IV (KMG-IV): sequencing the most valuable type-strain genomes for metagenomic binning, comparative biology and taxonomic classification.</title>
        <authorList>
            <person name="Goeker M."/>
        </authorList>
    </citation>
    <scope>NUCLEOTIDE SEQUENCE [LARGE SCALE GENOMIC DNA]</scope>
    <source>
        <strain evidence="1 2">DSM 105074</strain>
    </source>
</reference>
<name>A0A840TSY5_9BACT</name>
<proteinExistence type="predicted"/>
<accession>A0A840TSY5</accession>
<sequence length="1467" mass="171668">MDLEWLKLRPYNGDQKSAFEELVCQIADSECVNNREDFRRVGTPDGGVEAYCKLPDGKEYGWQAKFFQGIKSTQWTQITKSVKKAIETHPELVRYYICVPLDRPNARIKGQKSLMERWDDKVVEWETKARKSGREIEFIYWGSSELFSRLSRPEHIGRRSFWFNEIELDEDWFTQRLAEATNNLNKRYSPEVNFELPIATVFHGLGRDKTFTERWRSQFDELKVIANTAIRELNDQRISDESRKVSDVLQNLYHLANKNTPFRILIIDQYQIICTIKKAHETIDCLLDKLDELKRQDKQASTSSVSDQHIKDYSWDIRNFRNIKISLYDCENYVNSVEVQVANTPALALTGKAGMGKSHLLAAVSNARRERGLLSILILGQHLTTLEDPWTQILRELHIDCDRDTFLGVINTLGETRGSRVLMCVDALNEGQGRHIWEDHIGGFFEVLSHYPWIGLVISVRSSYQELLLPENVQKRHHISVVDHHGFELFEYEATKRFFSYYQIQLPSIPLLHPEFSNPLFLRLFCEGLYKKGLSQIPPGYEGISAILDFFLDAVDESLSKKYNFNKSHRLTRYTVDSLAAELLNIGSTSLPFDDAYFWILDLPKLRSLAEPDRIRFFEDLIVEGVLNKDLDYQWQEDKGEVSQREVIYFTYERFGDHLIAAHLIDQYVDKKNPENSFAYNPKLVKLFDNQRGLQPNQGLIEALSIQLPEQTRVELHQALPVLSLEESLVSGFIESILWRKHDSYSNTAFEYINRIILDKYWKEAFLDTIVSVSASVGHPLNSDFLHRELSSRSMADRDACWTGYLHFKYSRNFEEGASSVQRIIDWAWSYADKAPLNAESAFLLAQAITWFFTSTNRPLRDSATKALIALLENRIDTLLRLLQAFEKVNDPYIYERLWTAAYGCTMRTQDLESLNALANYTYETIFDKEEVYTHILLRDSARGVIERAACLGKIDTIDLAKVRPPYKSTFPTEYLTNEEIDERYEVELKTADFKPYHRLQNWILHSMTTEYGRGTGGYGDFGRYTFQSALRNWRDADLIGLSNLAVQWIFERYGWNVEKHGPIDWIIDKSRDRADRHSIMSERIGKKYQWLAMHEILALVADNVNFQERWSNNDTAKVYDGTWDPYIRDIDPSTLIKSTNRRKQVVQWWNPEQDMNWRTPHEEWLMVESDLPSPIDYIEVIDPQTKVEWLVLETYPSWKEPKHINEEQEDIPYKELWYQIRAYLVKSSEYKKFIEWGKLQNFTGRWMPEAIDRYELYSREYYWSPGWQSIKSRWQSDEESRLPWQDIEGRKRYRGTTEEFSGQVIVPTLRFSNEKSNDGSIEESIGYLKPSEFIFDAMKLNYGPQEGSLFNGKGEVVCIDPSVENASNSCLMVRKIDFINMLKENDLSVFWTVLGEKQIHEGMVNTRLYGRLDISGVVYFENDNLIHHQSIHEDKYEAHENDEEGLEDWFSIFSLRNSDLQIGEEE</sequence>
<keyword evidence="2" id="KW-1185">Reference proteome</keyword>
<dbReference type="EMBL" id="JACHGF010000013">
    <property type="protein sequence ID" value="MBB5287061.1"/>
    <property type="molecule type" value="Genomic_DNA"/>
</dbReference>
<comment type="caution">
    <text evidence="1">The sequence shown here is derived from an EMBL/GenBank/DDBJ whole genome shotgun (WGS) entry which is preliminary data.</text>
</comment>
<protein>
    <recommendedName>
        <fullName evidence="3">ATP-binding protein</fullName>
    </recommendedName>
</protein>
<evidence type="ECO:0000313" key="1">
    <source>
        <dbReference type="EMBL" id="MBB5287061.1"/>
    </source>
</evidence>
<gene>
    <name evidence="1" type="ORF">HNQ92_005223</name>
</gene>
<evidence type="ECO:0000313" key="2">
    <source>
        <dbReference type="Proteomes" id="UP000557307"/>
    </source>
</evidence>
<organism evidence="1 2">
    <name type="scientific">Rhabdobacter roseus</name>
    <dbReference type="NCBI Taxonomy" id="1655419"/>
    <lineage>
        <taxon>Bacteria</taxon>
        <taxon>Pseudomonadati</taxon>
        <taxon>Bacteroidota</taxon>
        <taxon>Cytophagia</taxon>
        <taxon>Cytophagales</taxon>
        <taxon>Cytophagaceae</taxon>
        <taxon>Rhabdobacter</taxon>
    </lineage>
</organism>